<dbReference type="EMBL" id="JASJOS010000006">
    <property type="protein sequence ID" value="MDJ1481876.1"/>
    <property type="molecule type" value="Genomic_DNA"/>
</dbReference>
<sequence>MSTIIIVLMSLSIIGYWIKTAKLYGQVRELKKDNQHKASLVKESKKKIDQCLEYLSEFVRDEDSREHQIKELGKELEELGKKIEHMEAMAKHNLPTIIPADN</sequence>
<proteinExistence type="predicted"/>
<organism evidence="1 2">
    <name type="scientific">Xanthocytophaga flava</name>
    <dbReference type="NCBI Taxonomy" id="3048013"/>
    <lineage>
        <taxon>Bacteria</taxon>
        <taxon>Pseudomonadati</taxon>
        <taxon>Bacteroidota</taxon>
        <taxon>Cytophagia</taxon>
        <taxon>Cytophagales</taxon>
        <taxon>Rhodocytophagaceae</taxon>
        <taxon>Xanthocytophaga</taxon>
    </lineage>
</organism>
<accession>A0AAE3U701</accession>
<evidence type="ECO:0000313" key="2">
    <source>
        <dbReference type="Proteomes" id="UP001241110"/>
    </source>
</evidence>
<protein>
    <submittedName>
        <fullName evidence="1">Uncharacterized protein</fullName>
    </submittedName>
</protein>
<evidence type="ECO:0000313" key="1">
    <source>
        <dbReference type="EMBL" id="MDJ1481876.1"/>
    </source>
</evidence>
<name>A0AAE3U701_9BACT</name>
<reference evidence="1" key="1">
    <citation type="submission" date="2023-05" db="EMBL/GenBank/DDBJ databases">
        <authorList>
            <person name="Zhang X."/>
        </authorList>
    </citation>
    <scope>NUCLEOTIDE SEQUENCE</scope>
    <source>
        <strain evidence="1">YF14B1</strain>
    </source>
</reference>
<dbReference type="RefSeq" id="WP_313980256.1">
    <property type="nucleotide sequence ID" value="NZ_JASJOS010000006.1"/>
</dbReference>
<dbReference type="Proteomes" id="UP001241110">
    <property type="component" value="Unassembled WGS sequence"/>
</dbReference>
<dbReference type="AlphaFoldDB" id="A0AAE3U701"/>
<gene>
    <name evidence="1" type="ORF">QNI16_15350</name>
</gene>
<comment type="caution">
    <text evidence="1">The sequence shown here is derived from an EMBL/GenBank/DDBJ whole genome shotgun (WGS) entry which is preliminary data.</text>
</comment>